<comment type="caution">
    <text evidence="2">The sequence shown here is derived from an EMBL/GenBank/DDBJ whole genome shotgun (WGS) entry which is preliminary data.</text>
</comment>
<accession>A0ABR3JIV3</accession>
<organism evidence="2 3">
    <name type="scientific">Hohenbuehelia grisea</name>
    <dbReference type="NCBI Taxonomy" id="104357"/>
    <lineage>
        <taxon>Eukaryota</taxon>
        <taxon>Fungi</taxon>
        <taxon>Dikarya</taxon>
        <taxon>Basidiomycota</taxon>
        <taxon>Agaricomycotina</taxon>
        <taxon>Agaricomycetes</taxon>
        <taxon>Agaricomycetidae</taxon>
        <taxon>Agaricales</taxon>
        <taxon>Pleurotineae</taxon>
        <taxon>Pleurotaceae</taxon>
        <taxon>Hohenbuehelia</taxon>
    </lineage>
</organism>
<proteinExistence type="predicted"/>
<protein>
    <submittedName>
        <fullName evidence="2">Uncharacterized protein</fullName>
    </submittedName>
</protein>
<dbReference type="EMBL" id="JASNQZ010000006">
    <property type="protein sequence ID" value="KAL0955447.1"/>
    <property type="molecule type" value="Genomic_DNA"/>
</dbReference>
<feature type="region of interest" description="Disordered" evidence="1">
    <location>
        <begin position="381"/>
        <end position="417"/>
    </location>
</feature>
<sequence length="417" mass="46507">MGYLDVDIHAISSLPVVHRKSPLTPGAWSLMKSTLEKIVKDAKLRRIVSTRTDHLDAIYLDFKKTLAPPAMCLTLPPTRFLCKMPPFKALIEADVDGPLITNADFEASRASLPSVVDECVKLIRDSLKDAIEQACGGSSQWEDFDITAAALVFQCRDTECLAADYAPNWVSYGRQAKFQIGYEALGRDPKTATPEGLDQLNARLVCLQCKPYQKYQNHRVAGRQVYSWRGAIVHMHQEKSGHEQPSWAILNSNERAAVVKREYINSYQRLWACNHCSDHLDSWQSHAVVMDHLTRSHDIPTKTATPGLDYFRNPARPVLDTGVICPNLDQVSTLSTPRIPPGSTPSDRFHCSRCPSTQRQRTFIPQGIISHLKDKHRILKPELHKDYTPEVSKEGSSAGPSSHPLPTKPAPLTASTS</sequence>
<evidence type="ECO:0000313" key="2">
    <source>
        <dbReference type="EMBL" id="KAL0955447.1"/>
    </source>
</evidence>
<evidence type="ECO:0000256" key="1">
    <source>
        <dbReference type="SAM" id="MobiDB-lite"/>
    </source>
</evidence>
<feature type="compositionally biased region" description="Basic and acidic residues" evidence="1">
    <location>
        <begin position="381"/>
        <end position="393"/>
    </location>
</feature>
<dbReference type="Proteomes" id="UP001556367">
    <property type="component" value="Unassembled WGS sequence"/>
</dbReference>
<evidence type="ECO:0000313" key="3">
    <source>
        <dbReference type="Proteomes" id="UP001556367"/>
    </source>
</evidence>
<name>A0ABR3JIV3_9AGAR</name>
<gene>
    <name evidence="2" type="ORF">HGRIS_001689</name>
</gene>
<reference evidence="3" key="1">
    <citation type="submission" date="2024-06" db="EMBL/GenBank/DDBJ databases">
        <title>Multi-omics analyses provide insights into the biosynthesis of the anticancer antibiotic pleurotin in Hohenbuehelia grisea.</title>
        <authorList>
            <person name="Weaver J.A."/>
            <person name="Alberti F."/>
        </authorList>
    </citation>
    <scope>NUCLEOTIDE SEQUENCE [LARGE SCALE GENOMIC DNA]</scope>
    <source>
        <strain evidence="3">T-177</strain>
    </source>
</reference>
<keyword evidence="3" id="KW-1185">Reference proteome</keyword>